<protein>
    <recommendedName>
        <fullName evidence="2">DUF397 domain-containing protein</fullName>
    </recommendedName>
</protein>
<accession>A0A7W7I491</accession>
<dbReference type="RefSeq" id="WP_369076809.1">
    <property type="nucleotide sequence ID" value="NZ_BOMK01000051.1"/>
</dbReference>
<evidence type="ECO:0000256" key="1">
    <source>
        <dbReference type="SAM" id="MobiDB-lite"/>
    </source>
</evidence>
<proteinExistence type="predicted"/>
<comment type="caution">
    <text evidence="3">The sequence shown here is derived from an EMBL/GenBank/DDBJ whole genome shotgun (WGS) entry which is preliminary data.</text>
</comment>
<evidence type="ECO:0000313" key="3">
    <source>
        <dbReference type="EMBL" id="MBB4766164.1"/>
    </source>
</evidence>
<evidence type="ECO:0000259" key="2">
    <source>
        <dbReference type="Pfam" id="PF04149"/>
    </source>
</evidence>
<feature type="region of interest" description="Disordered" evidence="1">
    <location>
        <begin position="1"/>
        <end position="26"/>
    </location>
</feature>
<dbReference type="Proteomes" id="UP000578112">
    <property type="component" value="Unassembled WGS sequence"/>
</dbReference>
<dbReference type="EMBL" id="JACHNH010000001">
    <property type="protein sequence ID" value="MBB4766164.1"/>
    <property type="molecule type" value="Genomic_DNA"/>
</dbReference>
<reference evidence="3 4" key="1">
    <citation type="submission" date="2020-08" db="EMBL/GenBank/DDBJ databases">
        <title>Sequencing the genomes of 1000 actinobacteria strains.</title>
        <authorList>
            <person name="Klenk H.-P."/>
        </authorList>
    </citation>
    <scope>NUCLEOTIDE SEQUENCE [LARGE SCALE GENOMIC DNA]</scope>
    <source>
        <strain evidence="3 4">DSM 43149</strain>
    </source>
</reference>
<name>A0A7W7I491_9ACTN</name>
<organism evidence="3 4">
    <name type="scientific">Actinoplanes digitatis</name>
    <dbReference type="NCBI Taxonomy" id="1868"/>
    <lineage>
        <taxon>Bacteria</taxon>
        <taxon>Bacillati</taxon>
        <taxon>Actinomycetota</taxon>
        <taxon>Actinomycetes</taxon>
        <taxon>Micromonosporales</taxon>
        <taxon>Micromonosporaceae</taxon>
        <taxon>Actinoplanes</taxon>
    </lineage>
</organism>
<dbReference type="Pfam" id="PF04149">
    <property type="entry name" value="DUF397"/>
    <property type="match status" value="1"/>
</dbReference>
<keyword evidence="4" id="KW-1185">Reference proteome</keyword>
<sequence>MSALDAPFLGHTYPNKPSGSSAVPADRLATTESAWRRSRRCVGESHCVEFKAVDGGAGLRNSRSPETVLTFDGVEWQHFIDGLKSGELRLAH</sequence>
<feature type="domain" description="DUF397" evidence="2">
    <location>
        <begin position="34"/>
        <end position="84"/>
    </location>
</feature>
<gene>
    <name evidence="3" type="ORF">BJ971_006720</name>
</gene>
<evidence type="ECO:0000313" key="4">
    <source>
        <dbReference type="Proteomes" id="UP000578112"/>
    </source>
</evidence>
<dbReference type="AlphaFoldDB" id="A0A7W7I491"/>
<dbReference type="InterPro" id="IPR007278">
    <property type="entry name" value="DUF397"/>
</dbReference>